<reference evidence="1 2" key="1">
    <citation type="submission" date="2015-11" db="EMBL/GenBank/DDBJ databases">
        <title>Expanding the genomic diversity of Burkholderia species for the development of highly accurate diagnostics.</title>
        <authorList>
            <person name="Sahl J."/>
            <person name="Keim P."/>
            <person name="Wagner D."/>
        </authorList>
    </citation>
    <scope>NUCLEOTIDE SEQUENCE [LARGE SCALE GENOMIC DNA]</scope>
    <source>
        <strain evidence="1 2">MSMB2087WGS</strain>
    </source>
</reference>
<name>A0A106QDB1_9BURK</name>
<comment type="caution">
    <text evidence="1">The sequence shown here is derived from an EMBL/GenBank/DDBJ whole genome shotgun (WGS) entry which is preliminary data.</text>
</comment>
<proteinExistence type="predicted"/>
<dbReference type="EMBL" id="LPHD01000049">
    <property type="protein sequence ID" value="KWA84168.1"/>
    <property type="molecule type" value="Genomic_DNA"/>
</dbReference>
<protein>
    <submittedName>
        <fullName evidence="1">Uncharacterized protein</fullName>
    </submittedName>
</protein>
<organism evidence="1 2">
    <name type="scientific">Burkholderia ubonensis</name>
    <dbReference type="NCBI Taxonomy" id="101571"/>
    <lineage>
        <taxon>Bacteria</taxon>
        <taxon>Pseudomonadati</taxon>
        <taxon>Pseudomonadota</taxon>
        <taxon>Betaproteobacteria</taxon>
        <taxon>Burkholderiales</taxon>
        <taxon>Burkholderiaceae</taxon>
        <taxon>Burkholderia</taxon>
        <taxon>Burkholderia cepacia complex</taxon>
    </lineage>
</organism>
<gene>
    <name evidence="1" type="ORF">WL29_22665</name>
</gene>
<dbReference type="AlphaFoldDB" id="A0A106QDB1"/>
<dbReference type="RefSeq" id="WP_060192566.1">
    <property type="nucleotide sequence ID" value="NZ_LPHD01000049.1"/>
</dbReference>
<evidence type="ECO:0000313" key="1">
    <source>
        <dbReference type="EMBL" id="KWA84168.1"/>
    </source>
</evidence>
<accession>A0A106QDB1</accession>
<sequence length="158" mass="17717">MIPIPDLQLSRDREFKLSPLLRCRLDELDAQQIDAAPGHVELEVMGIRPDLVMAREAWPHVDPNWEGRVFFTMTADGVMYEFGCLSMPSGMRVPAGKVFSFDPLELHWLRPDPIVSYGWVGLQWDVPREQADIFAEALAAAIGQWNKAGFALPVLGDA</sequence>
<dbReference type="Proteomes" id="UP000060630">
    <property type="component" value="Unassembled WGS sequence"/>
</dbReference>
<evidence type="ECO:0000313" key="2">
    <source>
        <dbReference type="Proteomes" id="UP000060630"/>
    </source>
</evidence>